<dbReference type="Pfam" id="PF10450">
    <property type="entry name" value="POC1"/>
    <property type="match status" value="1"/>
</dbReference>
<evidence type="ECO:0008006" key="3">
    <source>
        <dbReference type="Google" id="ProtNLM"/>
    </source>
</evidence>
<evidence type="ECO:0000313" key="2">
    <source>
        <dbReference type="Proteomes" id="UP000094336"/>
    </source>
</evidence>
<dbReference type="GO" id="GO:0043248">
    <property type="term" value="P:proteasome assembly"/>
    <property type="evidence" value="ECO:0007669"/>
    <property type="project" value="InterPro"/>
</dbReference>
<dbReference type="InterPro" id="IPR038605">
    <property type="entry name" value="Pba1_sf"/>
</dbReference>
<protein>
    <recommendedName>
        <fullName evidence="3">Proteasome assembly chaperone 1</fullName>
    </recommendedName>
</protein>
<dbReference type="Gene3D" id="3.40.50.12120">
    <property type="entry name" value="POC1 chaperone"/>
    <property type="match status" value="1"/>
</dbReference>
<dbReference type="AlphaFoldDB" id="A0A1E3QII6"/>
<dbReference type="Proteomes" id="UP000094336">
    <property type="component" value="Unassembled WGS sequence"/>
</dbReference>
<dbReference type="OrthoDB" id="3980818at2759"/>
<dbReference type="InterPro" id="IPR018855">
    <property type="entry name" value="Psome_chaperone_1_fun"/>
</dbReference>
<gene>
    <name evidence="1" type="ORF">BABINDRAFT_15489</name>
</gene>
<dbReference type="EMBL" id="KV454440">
    <property type="protein sequence ID" value="ODQ77511.1"/>
    <property type="molecule type" value="Genomic_DNA"/>
</dbReference>
<accession>A0A1E3QII6</accession>
<organism evidence="1 2">
    <name type="scientific">Babjeviella inositovora NRRL Y-12698</name>
    <dbReference type="NCBI Taxonomy" id="984486"/>
    <lineage>
        <taxon>Eukaryota</taxon>
        <taxon>Fungi</taxon>
        <taxon>Dikarya</taxon>
        <taxon>Ascomycota</taxon>
        <taxon>Saccharomycotina</taxon>
        <taxon>Pichiomycetes</taxon>
        <taxon>Serinales incertae sedis</taxon>
        <taxon>Babjeviella</taxon>
    </lineage>
</organism>
<name>A0A1E3QII6_9ASCO</name>
<keyword evidence="2" id="KW-1185">Reference proteome</keyword>
<evidence type="ECO:0000313" key="1">
    <source>
        <dbReference type="EMBL" id="ODQ77511.1"/>
    </source>
</evidence>
<proteinExistence type="predicted"/>
<reference evidence="2" key="1">
    <citation type="submission" date="2016-05" db="EMBL/GenBank/DDBJ databases">
        <title>Comparative genomics of biotechnologically important yeasts.</title>
        <authorList>
            <consortium name="DOE Joint Genome Institute"/>
            <person name="Riley R."/>
            <person name="Haridas S."/>
            <person name="Wolfe K.H."/>
            <person name="Lopes M.R."/>
            <person name="Hittinger C.T."/>
            <person name="Goker M."/>
            <person name="Salamov A."/>
            <person name="Wisecaver J."/>
            <person name="Long T.M."/>
            <person name="Aerts A.L."/>
            <person name="Barry K."/>
            <person name="Choi C."/>
            <person name="Clum A."/>
            <person name="Coughlan A.Y."/>
            <person name="Deshpande S."/>
            <person name="Douglass A.P."/>
            <person name="Hanson S.J."/>
            <person name="Klenk H.-P."/>
            <person name="Labutti K."/>
            <person name="Lapidus A."/>
            <person name="Lindquist E."/>
            <person name="Lipzen A."/>
            <person name="Meier-Kolthoff J.P."/>
            <person name="Ohm R.A."/>
            <person name="Otillar R.P."/>
            <person name="Pangilinan J."/>
            <person name="Peng Y."/>
            <person name="Rokas A."/>
            <person name="Rosa C.A."/>
            <person name="Scheuner C."/>
            <person name="Sibirny A.A."/>
            <person name="Slot J.C."/>
            <person name="Stielow J.B."/>
            <person name="Sun H."/>
            <person name="Kurtzman C.P."/>
            <person name="Blackwell M."/>
            <person name="Grigoriev I.V."/>
            <person name="Jeffries T.W."/>
        </authorList>
    </citation>
    <scope>NUCLEOTIDE SEQUENCE [LARGE SCALE GENOMIC DNA]</scope>
    <source>
        <strain evidence="2">NRRL Y-12698</strain>
    </source>
</reference>
<dbReference type="GeneID" id="30145122"/>
<sequence length="273" mass="29701">MLIKPSTELPTPRHIIQDRVIEERYEASPVLPIVTIDWANATFDTLLVAPSLIDIILTAIPEKARTVGTIHVTYPDTTAAAETEEYDEDEQLYRAVDLHSFHKPQSFDIHAFTCDGAEVVLVLVPYFQDTIVYNLVAEKVAAVLGSKSKVIALAPSWLNNNDSLSKLFTRDEAVFSSPLLPQVSHLKPPLFVTGPSAAVVAACPDTDLLCLALNAEGNSGFEKISPDVMIDCCMILGSLLRLDEAGAEKYMRTVSAGVRKSFSGTSSTSGMYL</sequence>
<dbReference type="STRING" id="984486.A0A1E3QII6"/>
<dbReference type="RefSeq" id="XP_018982839.1">
    <property type="nucleotide sequence ID" value="XM_019127269.1"/>
</dbReference>